<evidence type="ECO:0000256" key="1">
    <source>
        <dbReference type="SAM" id="SignalP"/>
    </source>
</evidence>
<name>A0A1T5LIQ5_9BACT</name>
<dbReference type="AlphaFoldDB" id="A0A1T5LIQ5"/>
<dbReference type="InterPro" id="IPR002925">
    <property type="entry name" value="Dienelactn_hydro"/>
</dbReference>
<dbReference type="Pfam" id="PF01738">
    <property type="entry name" value="DLH"/>
    <property type="match status" value="1"/>
</dbReference>
<feature type="domain" description="Dienelactone hydrolase" evidence="2">
    <location>
        <begin position="76"/>
        <end position="278"/>
    </location>
</feature>
<dbReference type="STRING" id="688867.SAMN05660236_3311"/>
<reference evidence="3 4" key="1">
    <citation type="submission" date="2017-02" db="EMBL/GenBank/DDBJ databases">
        <authorList>
            <person name="Peterson S.W."/>
        </authorList>
    </citation>
    <scope>NUCLEOTIDE SEQUENCE [LARGE SCALE GENOMIC DNA]</scope>
    <source>
        <strain evidence="3 4">DSM 25262</strain>
    </source>
</reference>
<protein>
    <submittedName>
        <fullName evidence="3">Carboxymethylenebutenolidase</fullName>
    </submittedName>
</protein>
<dbReference type="Proteomes" id="UP000190961">
    <property type="component" value="Unassembled WGS sequence"/>
</dbReference>
<dbReference type="EMBL" id="FUZU01000002">
    <property type="protein sequence ID" value="SKC75860.1"/>
    <property type="molecule type" value="Genomic_DNA"/>
</dbReference>
<dbReference type="RefSeq" id="WP_079687849.1">
    <property type="nucleotide sequence ID" value="NZ_FUZU01000002.1"/>
</dbReference>
<evidence type="ECO:0000313" key="3">
    <source>
        <dbReference type="EMBL" id="SKC75860.1"/>
    </source>
</evidence>
<keyword evidence="1" id="KW-0732">Signal</keyword>
<dbReference type="InterPro" id="IPR051049">
    <property type="entry name" value="Dienelactone_hydrolase-like"/>
</dbReference>
<dbReference type="InterPro" id="IPR029058">
    <property type="entry name" value="AB_hydrolase_fold"/>
</dbReference>
<feature type="signal peptide" evidence="1">
    <location>
        <begin position="1"/>
        <end position="19"/>
    </location>
</feature>
<dbReference type="Gene3D" id="3.40.50.1820">
    <property type="entry name" value="alpha/beta hydrolase"/>
    <property type="match status" value="1"/>
</dbReference>
<evidence type="ECO:0000313" key="4">
    <source>
        <dbReference type="Proteomes" id="UP000190961"/>
    </source>
</evidence>
<dbReference type="PANTHER" id="PTHR46623:SF6">
    <property type="entry name" value="ALPHA_BETA-HYDROLASES SUPERFAMILY PROTEIN"/>
    <property type="match status" value="1"/>
</dbReference>
<sequence>MKSIYLFIFCAWITTVSYAQNDIVVCHTPATEKFAMFASNKDFNASHPLPGKYIHVSEEGGKMITLKCADGKDANGYLLMSKVKTDNWIFVFQEWWGLNDYIKRQSESLFKDLGNVNVLALDMYDGKVSAERETAAKYMQEFKQERGDIIVKGAIAYAGKNAKIGTIGWCFGGGQSLQAALTAGKQTVACVMYYGMPVEDIDKLKKLNSEVLGIFAIEDKYITPEVVAKFESNMKAAGKKAIIKNYNADHGFANPSNAKGYKEEASKDAYANTLEFFKGKLK</sequence>
<feature type="chain" id="PRO_5012888537" evidence="1">
    <location>
        <begin position="20"/>
        <end position="282"/>
    </location>
</feature>
<keyword evidence="4" id="KW-1185">Reference proteome</keyword>
<dbReference type="PANTHER" id="PTHR46623">
    <property type="entry name" value="CARBOXYMETHYLENEBUTENOLIDASE-RELATED"/>
    <property type="match status" value="1"/>
</dbReference>
<organism evidence="3 4">
    <name type="scientific">Ohtaekwangia koreensis</name>
    <dbReference type="NCBI Taxonomy" id="688867"/>
    <lineage>
        <taxon>Bacteria</taxon>
        <taxon>Pseudomonadati</taxon>
        <taxon>Bacteroidota</taxon>
        <taxon>Cytophagia</taxon>
        <taxon>Cytophagales</taxon>
        <taxon>Fulvivirgaceae</taxon>
        <taxon>Ohtaekwangia</taxon>
    </lineage>
</organism>
<dbReference type="SUPFAM" id="SSF53474">
    <property type="entry name" value="alpha/beta-Hydrolases"/>
    <property type="match status" value="1"/>
</dbReference>
<dbReference type="OrthoDB" id="9787933at2"/>
<gene>
    <name evidence="3" type="ORF">SAMN05660236_3311</name>
</gene>
<proteinExistence type="predicted"/>
<dbReference type="GO" id="GO:0016787">
    <property type="term" value="F:hydrolase activity"/>
    <property type="evidence" value="ECO:0007669"/>
    <property type="project" value="InterPro"/>
</dbReference>
<accession>A0A1T5LIQ5</accession>
<evidence type="ECO:0000259" key="2">
    <source>
        <dbReference type="Pfam" id="PF01738"/>
    </source>
</evidence>